<dbReference type="RefSeq" id="WP_186773194.1">
    <property type="nucleotide sequence ID" value="NZ_JACOMF010000055.1"/>
</dbReference>
<sequence>MVATMLVQAASVASSCRHPSLGTVQGPVIRAPAGFTLGAGMETVAR</sequence>
<proteinExistence type="predicted"/>
<reference evidence="1" key="1">
    <citation type="submission" date="2020-08" db="EMBL/GenBank/DDBJ databases">
        <authorList>
            <person name="Hu Y."/>
            <person name="Nguyen S.V."/>
            <person name="Li F."/>
            <person name="Fanning S."/>
        </authorList>
    </citation>
    <scope>NUCLEOTIDE SEQUENCE</scope>
    <source>
        <strain evidence="1">SYSU D8009</strain>
    </source>
</reference>
<name>A0A9X0R4K4_9PROT</name>
<gene>
    <name evidence="1" type="ORF">H7965_24505</name>
</gene>
<dbReference type="EMBL" id="JACOMF010000055">
    <property type="protein sequence ID" value="MBC4018442.1"/>
    <property type="molecule type" value="Genomic_DNA"/>
</dbReference>
<protein>
    <submittedName>
        <fullName evidence="1">Uncharacterized protein</fullName>
    </submittedName>
</protein>
<organism evidence="1 2">
    <name type="scientific">Siccirubricoccus deserti</name>
    <dbReference type="NCBI Taxonomy" id="2013562"/>
    <lineage>
        <taxon>Bacteria</taxon>
        <taxon>Pseudomonadati</taxon>
        <taxon>Pseudomonadota</taxon>
        <taxon>Alphaproteobacteria</taxon>
        <taxon>Acetobacterales</taxon>
        <taxon>Roseomonadaceae</taxon>
        <taxon>Siccirubricoccus</taxon>
    </lineage>
</organism>
<accession>A0A9X0R4K4</accession>
<evidence type="ECO:0000313" key="2">
    <source>
        <dbReference type="Proteomes" id="UP000600101"/>
    </source>
</evidence>
<comment type="caution">
    <text evidence="1">The sequence shown here is derived from an EMBL/GenBank/DDBJ whole genome shotgun (WGS) entry which is preliminary data.</text>
</comment>
<dbReference type="AlphaFoldDB" id="A0A9X0R4K4"/>
<evidence type="ECO:0000313" key="1">
    <source>
        <dbReference type="EMBL" id="MBC4018442.1"/>
    </source>
</evidence>
<keyword evidence="2" id="KW-1185">Reference proteome</keyword>
<dbReference type="Proteomes" id="UP000600101">
    <property type="component" value="Unassembled WGS sequence"/>
</dbReference>